<dbReference type="Proteomes" id="UP001195483">
    <property type="component" value="Unassembled WGS sequence"/>
</dbReference>
<dbReference type="EMBL" id="JAEAOA010000943">
    <property type="protein sequence ID" value="KAK3589641.1"/>
    <property type="molecule type" value="Genomic_DNA"/>
</dbReference>
<dbReference type="PANTHER" id="PTHR46791:SF13">
    <property type="entry name" value="CLR5 DOMAIN-CONTAINING PROTEIN"/>
    <property type="match status" value="1"/>
</dbReference>
<protein>
    <submittedName>
        <fullName evidence="1">Uncharacterized protein</fullName>
    </submittedName>
</protein>
<reference evidence="1" key="3">
    <citation type="submission" date="2023-05" db="EMBL/GenBank/DDBJ databases">
        <authorList>
            <person name="Smith C.H."/>
        </authorList>
    </citation>
    <scope>NUCLEOTIDE SEQUENCE</scope>
    <source>
        <strain evidence="1">CHS0354</strain>
        <tissue evidence="1">Mantle</tissue>
    </source>
</reference>
<gene>
    <name evidence="1" type="ORF">CHS0354_015138</name>
</gene>
<reference evidence="1" key="2">
    <citation type="journal article" date="2021" name="Genome Biol. Evol.">
        <title>Developing a high-quality reference genome for a parasitic bivalve with doubly uniparental inheritance (Bivalvia: Unionida).</title>
        <authorList>
            <person name="Smith C.H."/>
        </authorList>
    </citation>
    <scope>NUCLEOTIDE SEQUENCE</scope>
    <source>
        <strain evidence="1">CHS0354</strain>
        <tissue evidence="1">Mantle</tissue>
    </source>
</reference>
<reference evidence="1" key="1">
    <citation type="journal article" date="2021" name="Genome Biol. Evol.">
        <title>A High-Quality Reference Genome for a Parasitic Bivalve with Doubly Uniparental Inheritance (Bivalvia: Unionida).</title>
        <authorList>
            <person name="Smith C.H."/>
        </authorList>
    </citation>
    <scope>NUCLEOTIDE SEQUENCE</scope>
    <source>
        <strain evidence="1">CHS0354</strain>
    </source>
</reference>
<keyword evidence="2" id="KW-1185">Reference proteome</keyword>
<comment type="caution">
    <text evidence="1">The sequence shown here is derived from an EMBL/GenBank/DDBJ whole genome shotgun (WGS) entry which is preliminary data.</text>
</comment>
<organism evidence="1 2">
    <name type="scientific">Potamilus streckersoni</name>
    <dbReference type="NCBI Taxonomy" id="2493646"/>
    <lineage>
        <taxon>Eukaryota</taxon>
        <taxon>Metazoa</taxon>
        <taxon>Spiralia</taxon>
        <taxon>Lophotrochozoa</taxon>
        <taxon>Mollusca</taxon>
        <taxon>Bivalvia</taxon>
        <taxon>Autobranchia</taxon>
        <taxon>Heteroconchia</taxon>
        <taxon>Palaeoheterodonta</taxon>
        <taxon>Unionida</taxon>
        <taxon>Unionoidea</taxon>
        <taxon>Unionidae</taxon>
        <taxon>Ambleminae</taxon>
        <taxon>Lampsilini</taxon>
        <taxon>Potamilus</taxon>
    </lineage>
</organism>
<evidence type="ECO:0000313" key="2">
    <source>
        <dbReference type="Proteomes" id="UP001195483"/>
    </source>
</evidence>
<dbReference type="PANTHER" id="PTHR46791">
    <property type="entry name" value="EXPRESSED PROTEIN"/>
    <property type="match status" value="1"/>
</dbReference>
<proteinExistence type="predicted"/>
<name>A0AAE0SD15_9BIVA</name>
<sequence length="158" mass="18736">MEVTGPDMIMRQKFEGLLLCGRSQQFIEKSCPDNLSYRSKNQSSVTAESYILIYTRHLIKLYFYMGFTYDEITMILSMKHNINISVRHLKRKLRELYLTRRTGYSDLDTVLSFLEYQLTISGQMHGYRWTYQNCIINGLKVKEEEVRLVLDILDPRKS</sequence>
<dbReference type="AlphaFoldDB" id="A0AAE0SD15"/>
<evidence type="ECO:0000313" key="1">
    <source>
        <dbReference type="EMBL" id="KAK3589641.1"/>
    </source>
</evidence>
<accession>A0AAE0SD15</accession>